<dbReference type="PANTHER" id="PTHR40047:SF1">
    <property type="entry name" value="UPF0703 PROTEIN YCGQ"/>
    <property type="match status" value="1"/>
</dbReference>
<reference evidence="3" key="1">
    <citation type="submission" date="2017-05" db="EMBL/GenBank/DDBJ databases">
        <authorList>
            <person name="Varghese N."/>
            <person name="Submissions S."/>
        </authorList>
    </citation>
    <scope>NUCLEOTIDE SEQUENCE</scope>
    <source>
        <strain evidence="3">Su22</strain>
    </source>
</reference>
<dbReference type="InterPro" id="IPR048447">
    <property type="entry name" value="DUF1980_C"/>
</dbReference>
<keyword evidence="1" id="KW-0732">Signal</keyword>
<evidence type="ECO:0000259" key="2">
    <source>
        <dbReference type="Pfam" id="PF21537"/>
    </source>
</evidence>
<sequence>MQKRQFTLTMLLLLTLLLAACSQSTGNTASPAVTVAPAAETTTAAYEADDFLPLVLPVYEDLEGHLGEEITVKGFVFQRDSYGENEFMVTRMLVECCFDDAAPTGFVTRWETDVLPEVDSWVEVTGIIDQREITDSVTGMVFIQPYLIASSVEPIEPYDSPYVFFETE</sequence>
<feature type="domain" description="DUF1980" evidence="2">
    <location>
        <begin position="45"/>
        <end position="164"/>
    </location>
</feature>
<feature type="signal peptide" evidence="1">
    <location>
        <begin position="1"/>
        <end position="29"/>
    </location>
</feature>
<dbReference type="EMBL" id="FXUF01000014">
    <property type="protein sequence ID" value="SMP66695.1"/>
    <property type="molecule type" value="Genomic_DNA"/>
</dbReference>
<dbReference type="RefSeq" id="WP_283410305.1">
    <property type="nucleotide sequence ID" value="NZ_FXUF01000014.1"/>
</dbReference>
<dbReference type="Pfam" id="PF21537">
    <property type="entry name" value="DUF1980_C"/>
    <property type="match status" value="1"/>
</dbReference>
<gene>
    <name evidence="3" type="ORF">SAMN06296020_11470</name>
</gene>
<evidence type="ECO:0000313" key="3">
    <source>
        <dbReference type="EMBL" id="SMP66695.1"/>
    </source>
</evidence>
<keyword evidence="4" id="KW-1185">Reference proteome</keyword>
<dbReference type="AlphaFoldDB" id="A0AA45WY03"/>
<feature type="chain" id="PRO_5041202478" evidence="1">
    <location>
        <begin position="30"/>
        <end position="168"/>
    </location>
</feature>
<name>A0AA45WY03_9CLOT</name>
<proteinExistence type="predicted"/>
<evidence type="ECO:0000256" key="1">
    <source>
        <dbReference type="SAM" id="SignalP"/>
    </source>
</evidence>
<protein>
    <submittedName>
        <fullName evidence="3">TIGR03943 family protein</fullName>
    </submittedName>
</protein>
<dbReference type="PANTHER" id="PTHR40047">
    <property type="entry name" value="UPF0703 PROTEIN YCGQ"/>
    <property type="match status" value="1"/>
</dbReference>
<accession>A0AA45WY03</accession>
<organism evidence="3 4">
    <name type="scientific">Anoxynatronum buryatiense</name>
    <dbReference type="NCBI Taxonomy" id="489973"/>
    <lineage>
        <taxon>Bacteria</taxon>
        <taxon>Bacillati</taxon>
        <taxon>Bacillota</taxon>
        <taxon>Clostridia</taxon>
        <taxon>Eubacteriales</taxon>
        <taxon>Clostridiaceae</taxon>
        <taxon>Anoxynatronum</taxon>
    </lineage>
</organism>
<dbReference type="PROSITE" id="PS51257">
    <property type="entry name" value="PROKAR_LIPOPROTEIN"/>
    <property type="match status" value="1"/>
</dbReference>
<dbReference type="Proteomes" id="UP001158066">
    <property type="component" value="Unassembled WGS sequence"/>
</dbReference>
<dbReference type="InterPro" id="IPR052955">
    <property type="entry name" value="UPF0703_membrane_permease"/>
</dbReference>
<comment type="caution">
    <text evidence="3">The sequence shown here is derived from an EMBL/GenBank/DDBJ whole genome shotgun (WGS) entry which is preliminary data.</text>
</comment>
<evidence type="ECO:0000313" key="4">
    <source>
        <dbReference type="Proteomes" id="UP001158066"/>
    </source>
</evidence>